<feature type="region of interest" description="Disordered" evidence="1">
    <location>
        <begin position="431"/>
        <end position="457"/>
    </location>
</feature>
<protein>
    <submittedName>
        <fullName evidence="2">Uncharacterized protein</fullName>
    </submittedName>
</protein>
<feature type="compositionally biased region" description="Gly residues" evidence="1">
    <location>
        <begin position="433"/>
        <end position="445"/>
    </location>
</feature>
<evidence type="ECO:0000313" key="2">
    <source>
        <dbReference type="EMBL" id="KAF0741921.1"/>
    </source>
</evidence>
<reference evidence="2 3" key="1">
    <citation type="submission" date="2019-07" db="EMBL/GenBank/DDBJ databases">
        <title>Genomics analysis of Aphanomyces spp. identifies a new class of oomycete effector associated with host adaptation.</title>
        <authorList>
            <person name="Gaulin E."/>
        </authorList>
    </citation>
    <scope>NUCLEOTIDE SEQUENCE [LARGE SCALE GENOMIC DNA]</scope>
    <source>
        <strain evidence="2 3">ATCC 201684</strain>
    </source>
</reference>
<dbReference type="AlphaFoldDB" id="A0A6G0XN75"/>
<sequence length="457" mass="50880">MSTSAVKTAYRHYTQYLKAPIPGVSISILEGDKFHVNIKLLKGPYQDITVHWELTIPADYPHSPPFGRMAPGYAFNSDHHGHVFDASGICCDVLANHSYMYREIVCSVLGHNIIDDPTICIGYPINLFQGRGNIQAELFPEFLSYAAYQEALEAQQKGFPMRASTGHSYSHWIPLYLTPNHFETHKELLQLEYFAKSTDKSSGISLVDLIIKTMNKQIVAVMNESGHESESAIIAYANLLRLLRQILAMYPKAQADIDAAVTNFMASPSNRSKQVVPDLGEFYVKLVVSTVASINDVTVIAAVVRETFARQIRWIRQDDPDCVDDPSMKLPERLNRLFQASVVSNRITTFVMEMAKVFGTPEFCNNMDGCYGLPPTSVIADFQERVKNIKAKLVNYNVLVQGWGLDGLIRSPEEMLEWMMEAKEQSAKAGYDFVGGQGGHSGRGGRGGRGKGRGRGK</sequence>
<dbReference type="VEuPathDB" id="FungiDB:AeMF1_000907"/>
<accession>A0A6G0XN75</accession>
<dbReference type="SUPFAM" id="SSF54495">
    <property type="entry name" value="UBC-like"/>
    <property type="match status" value="1"/>
</dbReference>
<dbReference type="InterPro" id="IPR016135">
    <property type="entry name" value="UBQ-conjugating_enzyme/RWD"/>
</dbReference>
<evidence type="ECO:0000256" key="1">
    <source>
        <dbReference type="SAM" id="MobiDB-lite"/>
    </source>
</evidence>
<dbReference type="EMBL" id="VJMJ01000034">
    <property type="protein sequence ID" value="KAF0741921.1"/>
    <property type="molecule type" value="Genomic_DNA"/>
</dbReference>
<comment type="caution">
    <text evidence="2">The sequence shown here is derived from an EMBL/GenBank/DDBJ whole genome shotgun (WGS) entry which is preliminary data.</text>
</comment>
<dbReference type="Gene3D" id="3.10.110.10">
    <property type="entry name" value="Ubiquitin Conjugating Enzyme"/>
    <property type="match status" value="1"/>
</dbReference>
<proteinExistence type="predicted"/>
<organism evidence="2 3">
    <name type="scientific">Aphanomyces euteiches</name>
    <dbReference type="NCBI Taxonomy" id="100861"/>
    <lineage>
        <taxon>Eukaryota</taxon>
        <taxon>Sar</taxon>
        <taxon>Stramenopiles</taxon>
        <taxon>Oomycota</taxon>
        <taxon>Saprolegniomycetes</taxon>
        <taxon>Saprolegniales</taxon>
        <taxon>Verrucalvaceae</taxon>
        <taxon>Aphanomyces</taxon>
    </lineage>
</organism>
<gene>
    <name evidence="2" type="ORF">Ae201684_003107</name>
</gene>
<feature type="compositionally biased region" description="Basic residues" evidence="1">
    <location>
        <begin position="446"/>
        <end position="457"/>
    </location>
</feature>
<name>A0A6G0XN75_9STRA</name>
<dbReference type="VEuPathDB" id="FungiDB:AeMF1_008025"/>
<evidence type="ECO:0000313" key="3">
    <source>
        <dbReference type="Proteomes" id="UP000481153"/>
    </source>
</evidence>
<dbReference type="Proteomes" id="UP000481153">
    <property type="component" value="Unassembled WGS sequence"/>
</dbReference>
<keyword evidence="3" id="KW-1185">Reference proteome</keyword>